<protein>
    <submittedName>
        <fullName evidence="2">Uncharacterized protein</fullName>
    </submittedName>
</protein>
<keyword evidence="1" id="KW-1133">Transmembrane helix</keyword>
<evidence type="ECO:0000256" key="1">
    <source>
        <dbReference type="SAM" id="Phobius"/>
    </source>
</evidence>
<feature type="transmembrane region" description="Helical" evidence="1">
    <location>
        <begin position="197"/>
        <end position="217"/>
    </location>
</feature>
<name>A0AAN9LQD4_CANGL</name>
<keyword evidence="3" id="KW-1185">Reference proteome</keyword>
<reference evidence="2 3" key="1">
    <citation type="submission" date="2024-01" db="EMBL/GenBank/DDBJ databases">
        <title>The genomes of 5 underutilized Papilionoideae crops provide insights into root nodulation and disease resistanc.</title>
        <authorList>
            <person name="Jiang F."/>
        </authorList>
    </citation>
    <scope>NUCLEOTIDE SEQUENCE [LARGE SCALE GENOMIC DNA]</scope>
    <source>
        <strain evidence="2">LVBAO_FW01</strain>
        <tissue evidence="2">Leaves</tissue>
    </source>
</reference>
<comment type="caution">
    <text evidence="2">The sequence shown here is derived from an EMBL/GenBank/DDBJ whole genome shotgun (WGS) entry which is preliminary data.</text>
</comment>
<keyword evidence="1" id="KW-0472">Membrane</keyword>
<keyword evidence="1" id="KW-0812">Transmembrane</keyword>
<proteinExistence type="predicted"/>
<dbReference type="AlphaFoldDB" id="A0AAN9LQD4"/>
<evidence type="ECO:0000313" key="3">
    <source>
        <dbReference type="Proteomes" id="UP001367508"/>
    </source>
</evidence>
<sequence>MGWRLNLVHPSCDQETGIRMAESRYMEGLLLYVINHCFPCRTCYSRTLSLREDPLTGDQTELRHIQRLILQLYLRDPQLTMTEDLVAIPGRMSRRFAHAQPSRKVQGYEAPATKPEIHTLRKINDHLIKKGLGMGFKHCALEFEEGLRRVYPQVYHNSPQRLHPSYMPLAAAQDPVCDCSLFTCGKMDLVFGRDRRYLPFLKLLQVFFYLLFLNLAFCFKSLQSPPASSEVISLPLGLCPLDPITLRSKD</sequence>
<dbReference type="Proteomes" id="UP001367508">
    <property type="component" value="Unassembled WGS sequence"/>
</dbReference>
<organism evidence="2 3">
    <name type="scientific">Canavalia gladiata</name>
    <name type="common">Sword bean</name>
    <name type="synonym">Dolichos gladiatus</name>
    <dbReference type="NCBI Taxonomy" id="3824"/>
    <lineage>
        <taxon>Eukaryota</taxon>
        <taxon>Viridiplantae</taxon>
        <taxon>Streptophyta</taxon>
        <taxon>Embryophyta</taxon>
        <taxon>Tracheophyta</taxon>
        <taxon>Spermatophyta</taxon>
        <taxon>Magnoliopsida</taxon>
        <taxon>eudicotyledons</taxon>
        <taxon>Gunneridae</taxon>
        <taxon>Pentapetalae</taxon>
        <taxon>rosids</taxon>
        <taxon>fabids</taxon>
        <taxon>Fabales</taxon>
        <taxon>Fabaceae</taxon>
        <taxon>Papilionoideae</taxon>
        <taxon>50 kb inversion clade</taxon>
        <taxon>NPAAA clade</taxon>
        <taxon>indigoferoid/millettioid clade</taxon>
        <taxon>Phaseoleae</taxon>
        <taxon>Canavalia</taxon>
    </lineage>
</organism>
<dbReference type="EMBL" id="JAYMYQ010000004">
    <property type="protein sequence ID" value="KAK7338484.1"/>
    <property type="molecule type" value="Genomic_DNA"/>
</dbReference>
<evidence type="ECO:0000313" key="2">
    <source>
        <dbReference type="EMBL" id="KAK7338484.1"/>
    </source>
</evidence>
<gene>
    <name evidence="2" type="ORF">VNO77_19095</name>
</gene>
<accession>A0AAN9LQD4</accession>